<organism evidence="1 2">
    <name type="scientific">Pistacia integerrima</name>
    <dbReference type="NCBI Taxonomy" id="434235"/>
    <lineage>
        <taxon>Eukaryota</taxon>
        <taxon>Viridiplantae</taxon>
        <taxon>Streptophyta</taxon>
        <taxon>Embryophyta</taxon>
        <taxon>Tracheophyta</taxon>
        <taxon>Spermatophyta</taxon>
        <taxon>Magnoliopsida</taxon>
        <taxon>eudicotyledons</taxon>
        <taxon>Gunneridae</taxon>
        <taxon>Pentapetalae</taxon>
        <taxon>rosids</taxon>
        <taxon>malvids</taxon>
        <taxon>Sapindales</taxon>
        <taxon>Anacardiaceae</taxon>
        <taxon>Pistacia</taxon>
    </lineage>
</organism>
<dbReference type="Proteomes" id="UP001163603">
    <property type="component" value="Chromosome 15"/>
</dbReference>
<gene>
    <name evidence="1" type="ORF">Pint_29326</name>
</gene>
<evidence type="ECO:0000313" key="1">
    <source>
        <dbReference type="EMBL" id="KAJ0007966.1"/>
    </source>
</evidence>
<proteinExistence type="predicted"/>
<dbReference type="EMBL" id="CM047750">
    <property type="protein sequence ID" value="KAJ0007966.1"/>
    <property type="molecule type" value="Genomic_DNA"/>
</dbReference>
<protein>
    <submittedName>
        <fullName evidence="1">Uncharacterized protein</fullName>
    </submittedName>
</protein>
<comment type="caution">
    <text evidence="1">The sequence shown here is derived from an EMBL/GenBank/DDBJ whole genome shotgun (WGS) entry which is preliminary data.</text>
</comment>
<reference evidence="2" key="1">
    <citation type="journal article" date="2023" name="G3 (Bethesda)">
        <title>Genome assembly and association tests identify interacting loci associated with vigor, precocity, and sex in interspecific pistachio rootstocks.</title>
        <authorList>
            <person name="Palmer W."/>
            <person name="Jacygrad E."/>
            <person name="Sagayaradj S."/>
            <person name="Cavanaugh K."/>
            <person name="Han R."/>
            <person name="Bertier L."/>
            <person name="Beede B."/>
            <person name="Kafkas S."/>
            <person name="Golino D."/>
            <person name="Preece J."/>
            <person name="Michelmore R."/>
        </authorList>
    </citation>
    <scope>NUCLEOTIDE SEQUENCE [LARGE SCALE GENOMIC DNA]</scope>
</reference>
<accession>A0ACC0X0C5</accession>
<name>A0ACC0X0C5_9ROSI</name>
<evidence type="ECO:0000313" key="2">
    <source>
        <dbReference type="Proteomes" id="UP001163603"/>
    </source>
</evidence>
<sequence length="218" mass="24206">MLKKANGLEVLGWVNPGRVLIPYWVKLNYIRAFGGVVLYTLINHSISKSVPPKISVFYSFILSKPEPNFPDKVILETNTYKWWRSASFILDYQSTQNEALPSDSITLSPPPLSASTAPAAPQNPNFDRNMSVSAYYQTRAVHHVVVTSDWLAQAQEAATMAAGLEVDAGVRSGRTFSVIEEFNNWRKQPDLAEAVAAIRALVAVFRNSEANTMMELEA</sequence>
<keyword evidence="2" id="KW-1185">Reference proteome</keyword>